<evidence type="ECO:0000313" key="6">
    <source>
        <dbReference type="Proteomes" id="UP000193144"/>
    </source>
</evidence>
<proteinExistence type="predicted"/>
<evidence type="ECO:0000256" key="2">
    <source>
        <dbReference type="ARBA" id="ARBA00022771"/>
    </source>
</evidence>
<dbReference type="InterPro" id="IPR017907">
    <property type="entry name" value="Znf_RING_CS"/>
</dbReference>
<gene>
    <name evidence="5" type="ORF">BCR34DRAFT_592555</name>
</gene>
<keyword evidence="6" id="KW-1185">Reference proteome</keyword>
<sequence length="128" mass="14362">MSGSPSPTPSLTLTTFLSEHCTIIPPSSPRPINPANLCALCAEDTDLRVNLPTCNHRLCTDCLAYLVMNPDKQSTTRMWSIEALKKLEEKSREFREVIERGEKKRAEKGGENVWEEADGAVWDERPGF</sequence>
<comment type="caution">
    <text evidence="5">The sequence shown here is derived from an EMBL/GenBank/DDBJ whole genome shotgun (WGS) entry which is preliminary data.</text>
</comment>
<dbReference type="EMBL" id="MCFA01000183">
    <property type="protein sequence ID" value="ORY00450.1"/>
    <property type="molecule type" value="Genomic_DNA"/>
</dbReference>
<evidence type="ECO:0000256" key="3">
    <source>
        <dbReference type="ARBA" id="ARBA00022833"/>
    </source>
</evidence>
<evidence type="ECO:0000256" key="4">
    <source>
        <dbReference type="SAM" id="MobiDB-lite"/>
    </source>
</evidence>
<keyword evidence="2" id="KW-0863">Zinc-finger</keyword>
<dbReference type="SUPFAM" id="SSF57850">
    <property type="entry name" value="RING/U-box"/>
    <property type="match status" value="1"/>
</dbReference>
<evidence type="ECO:0000313" key="5">
    <source>
        <dbReference type="EMBL" id="ORY00450.1"/>
    </source>
</evidence>
<dbReference type="OrthoDB" id="3792283at2759"/>
<dbReference type="GO" id="GO:0008270">
    <property type="term" value="F:zinc ion binding"/>
    <property type="evidence" value="ECO:0007669"/>
    <property type="project" value="UniProtKB-KW"/>
</dbReference>
<feature type="region of interest" description="Disordered" evidence="4">
    <location>
        <begin position="102"/>
        <end position="128"/>
    </location>
</feature>
<reference evidence="5 6" key="1">
    <citation type="submission" date="2016-07" db="EMBL/GenBank/DDBJ databases">
        <title>Pervasive Adenine N6-methylation of Active Genes in Fungi.</title>
        <authorList>
            <consortium name="DOE Joint Genome Institute"/>
            <person name="Mondo S.J."/>
            <person name="Dannebaum R.O."/>
            <person name="Kuo R.C."/>
            <person name="Labutti K."/>
            <person name="Haridas S."/>
            <person name="Kuo A."/>
            <person name="Salamov A."/>
            <person name="Ahrendt S.R."/>
            <person name="Lipzen A."/>
            <person name="Sullivan W."/>
            <person name="Andreopoulos W.B."/>
            <person name="Clum A."/>
            <person name="Lindquist E."/>
            <person name="Daum C."/>
            <person name="Ramamoorthy G.K."/>
            <person name="Gryganskyi A."/>
            <person name="Culley D."/>
            <person name="Magnuson J.K."/>
            <person name="James T.Y."/>
            <person name="O'Malley M.A."/>
            <person name="Stajich J.E."/>
            <person name="Spatafora J.W."/>
            <person name="Visel A."/>
            <person name="Grigoriev I.V."/>
        </authorList>
    </citation>
    <scope>NUCLEOTIDE SEQUENCE [LARGE SCALE GENOMIC DNA]</scope>
    <source>
        <strain evidence="5 6">CBS 115471</strain>
    </source>
</reference>
<organism evidence="5 6">
    <name type="scientific">Clohesyomyces aquaticus</name>
    <dbReference type="NCBI Taxonomy" id="1231657"/>
    <lineage>
        <taxon>Eukaryota</taxon>
        <taxon>Fungi</taxon>
        <taxon>Dikarya</taxon>
        <taxon>Ascomycota</taxon>
        <taxon>Pezizomycotina</taxon>
        <taxon>Dothideomycetes</taxon>
        <taxon>Pleosporomycetidae</taxon>
        <taxon>Pleosporales</taxon>
        <taxon>Lindgomycetaceae</taxon>
        <taxon>Clohesyomyces</taxon>
    </lineage>
</organism>
<keyword evidence="1" id="KW-0479">Metal-binding</keyword>
<name>A0A1Y1YQZ7_9PLEO</name>
<dbReference type="Proteomes" id="UP000193144">
    <property type="component" value="Unassembled WGS sequence"/>
</dbReference>
<keyword evidence="3" id="KW-0862">Zinc</keyword>
<evidence type="ECO:0008006" key="7">
    <source>
        <dbReference type="Google" id="ProtNLM"/>
    </source>
</evidence>
<dbReference type="PROSITE" id="PS00518">
    <property type="entry name" value="ZF_RING_1"/>
    <property type="match status" value="1"/>
</dbReference>
<evidence type="ECO:0000256" key="1">
    <source>
        <dbReference type="ARBA" id="ARBA00022723"/>
    </source>
</evidence>
<protein>
    <recommendedName>
        <fullName evidence="7">RING-type domain-containing protein</fullName>
    </recommendedName>
</protein>
<accession>A0A1Y1YQZ7</accession>
<dbReference type="AlphaFoldDB" id="A0A1Y1YQZ7"/>